<sequence>MSLSASKANHLFFLWREGGRTISTLSNELKQKTEVRKMKLYTHDDDVAAVFGASIVFLSALSFPTSCHDPLRYDCGLVAMQITARKINSE</sequence>
<gene>
    <name evidence="1" type="ORF">OUZ56_013425</name>
</gene>
<protein>
    <submittedName>
        <fullName evidence="1">Uncharacterized protein</fullName>
    </submittedName>
</protein>
<name>A0ABQ9Z5V2_9CRUS</name>
<proteinExistence type="predicted"/>
<evidence type="ECO:0000313" key="1">
    <source>
        <dbReference type="EMBL" id="KAK4008280.1"/>
    </source>
</evidence>
<comment type="caution">
    <text evidence="1">The sequence shown here is derived from an EMBL/GenBank/DDBJ whole genome shotgun (WGS) entry which is preliminary data.</text>
</comment>
<keyword evidence="2" id="KW-1185">Reference proteome</keyword>
<accession>A0ABQ9Z5V2</accession>
<evidence type="ECO:0000313" key="2">
    <source>
        <dbReference type="Proteomes" id="UP001234178"/>
    </source>
</evidence>
<organism evidence="1 2">
    <name type="scientific">Daphnia magna</name>
    <dbReference type="NCBI Taxonomy" id="35525"/>
    <lineage>
        <taxon>Eukaryota</taxon>
        <taxon>Metazoa</taxon>
        <taxon>Ecdysozoa</taxon>
        <taxon>Arthropoda</taxon>
        <taxon>Crustacea</taxon>
        <taxon>Branchiopoda</taxon>
        <taxon>Diplostraca</taxon>
        <taxon>Cladocera</taxon>
        <taxon>Anomopoda</taxon>
        <taxon>Daphniidae</taxon>
        <taxon>Daphnia</taxon>
    </lineage>
</organism>
<reference evidence="1 2" key="1">
    <citation type="journal article" date="2023" name="Nucleic Acids Res.">
        <title>The hologenome of Daphnia magna reveals possible DNA methylation and microbiome-mediated evolution of the host genome.</title>
        <authorList>
            <person name="Chaturvedi A."/>
            <person name="Li X."/>
            <person name="Dhandapani V."/>
            <person name="Marshall H."/>
            <person name="Kissane S."/>
            <person name="Cuenca-Cambronero M."/>
            <person name="Asole G."/>
            <person name="Calvet F."/>
            <person name="Ruiz-Romero M."/>
            <person name="Marangio P."/>
            <person name="Guigo R."/>
            <person name="Rago D."/>
            <person name="Mirbahai L."/>
            <person name="Eastwood N."/>
            <person name="Colbourne J.K."/>
            <person name="Zhou J."/>
            <person name="Mallon E."/>
            <person name="Orsini L."/>
        </authorList>
    </citation>
    <scope>NUCLEOTIDE SEQUENCE [LARGE SCALE GENOMIC DNA]</scope>
    <source>
        <strain evidence="1">LRV0_1</strain>
    </source>
</reference>
<dbReference type="Proteomes" id="UP001234178">
    <property type="component" value="Unassembled WGS sequence"/>
</dbReference>
<dbReference type="EMBL" id="JAOYFB010000002">
    <property type="protein sequence ID" value="KAK4008280.1"/>
    <property type="molecule type" value="Genomic_DNA"/>
</dbReference>